<dbReference type="GO" id="GO:0005829">
    <property type="term" value="C:cytosol"/>
    <property type="evidence" value="ECO:0007669"/>
    <property type="project" value="TreeGrafter"/>
</dbReference>
<proteinExistence type="inferred from homology"/>
<dbReference type="FunFam" id="3.40.50.970:FF:000024">
    <property type="entry name" value="Pyruvate decarboxylase isozyme"/>
    <property type="match status" value="1"/>
</dbReference>
<dbReference type="InterPro" id="IPR012000">
    <property type="entry name" value="Thiamin_PyroP_enz_cen_dom"/>
</dbReference>
<dbReference type="STRING" id="13370.A0A448YEL3"/>
<evidence type="ECO:0000313" key="13">
    <source>
        <dbReference type="EMBL" id="VEU19340.1"/>
    </source>
</evidence>
<keyword evidence="3 8" id="KW-0479">Metal-binding</keyword>
<comment type="cofactor">
    <cofactor evidence="1">
        <name>thiamine diphosphate</name>
        <dbReference type="ChEBI" id="CHEBI:58937"/>
    </cofactor>
</comment>
<dbReference type="Pfam" id="PF00205">
    <property type="entry name" value="TPP_enzyme_M"/>
    <property type="match status" value="1"/>
</dbReference>
<keyword evidence="14" id="KW-1185">Reference proteome</keyword>
<feature type="binding site" evidence="8">
    <location>
        <position position="504"/>
    </location>
    <ligand>
        <name>Mg(2+)</name>
        <dbReference type="ChEBI" id="CHEBI:18420"/>
    </ligand>
</feature>
<keyword evidence="4" id="KW-0210">Decarboxylase</keyword>
<dbReference type="InterPro" id="IPR011766">
    <property type="entry name" value="TPP_enzyme_TPP-bd"/>
</dbReference>
<dbReference type="PIRSF" id="PIRSF036565">
    <property type="entry name" value="Pyruvt_ip_decrb"/>
    <property type="match status" value="1"/>
</dbReference>
<sequence>MSPVALDVNQNRTTVTLSEYVFRRILSLSVHSIFGVPGDFNLSFLECLMKLNEAKGSPLDELHWYGTCNELNGAYATDGYARTTGKLGVLVTTMGVGELSAINGISGSFAEYVPILHIVGTTPTTAKGRGLANHHLVTNISPLEKTDHYVYQRMAESVSCRVESIVDPADAPNQIDDLIATILTEKKPGYLYIPCNLATLPVDASNLISRQGMSFYERSPVGSREKIEEITDLILEKVYEASRPCIIADGLVDRFGLTKDLRRLVSISNLPNSNTPMGKSLLNELGDYYVGDFIGDESAKQTASYVRACDLLLHFGNFDNETNSGHFSTHKGFEEDSGKTLILLNPRYIKVGSRLFNGYSVEDVLPLLLSRINTDRLPVVAKPNISAEIENIPSCTPISETDILELLKETLRDGDTLVVETGSLLYGMADVRLPDGCKMISQPFYLSIGMGLPCSFGASIAKRELGDKGRLILVEGDGAAQMTIQELSNYNREGLNPLILVLNNEGYTVERAIKGPTREYNDIRPNWKWTQILDSFGVKNKSRRVDELEDLKTAMEEFGDDSSCARLIEIGLDKLDVPWRFNCMLGGYE</sequence>
<comment type="cofactor">
    <cofactor evidence="8">
        <name>Mg(2+)</name>
        <dbReference type="ChEBI" id="CHEBI:18420"/>
    </cofactor>
    <text evidence="8">Binds 1 Mg(2+) per subunit.</text>
</comment>
<dbReference type="PANTHER" id="PTHR43452">
    <property type="entry name" value="PYRUVATE DECARBOXYLASE"/>
    <property type="match status" value="1"/>
</dbReference>
<evidence type="ECO:0000259" key="12">
    <source>
        <dbReference type="Pfam" id="PF02776"/>
    </source>
</evidence>
<name>A0A448YEL3_BRENA</name>
<dbReference type="OrthoDB" id="308383at2759"/>
<evidence type="ECO:0000256" key="3">
    <source>
        <dbReference type="ARBA" id="ARBA00022723"/>
    </source>
</evidence>
<dbReference type="InterPro" id="IPR012110">
    <property type="entry name" value="PDC/IPDC-like"/>
</dbReference>
<dbReference type="AlphaFoldDB" id="A0A448YEL3"/>
<dbReference type="SUPFAM" id="SSF52518">
    <property type="entry name" value="Thiamin diphosphate-binding fold (THDP-binding)"/>
    <property type="match status" value="2"/>
</dbReference>
<dbReference type="InterPro" id="IPR047214">
    <property type="entry name" value="TPP_PDC_IPDC"/>
</dbReference>
<keyword evidence="6 9" id="KW-0786">Thiamine pyrophosphate</keyword>
<evidence type="ECO:0000256" key="4">
    <source>
        <dbReference type="ARBA" id="ARBA00022793"/>
    </source>
</evidence>
<gene>
    <name evidence="13" type="ORF">BRENAR_LOCUS77</name>
</gene>
<dbReference type="InParanoid" id="A0A448YEL3"/>
<dbReference type="GO" id="GO:0030976">
    <property type="term" value="F:thiamine pyrophosphate binding"/>
    <property type="evidence" value="ECO:0007669"/>
    <property type="project" value="InterPro"/>
</dbReference>
<dbReference type="InterPro" id="IPR012001">
    <property type="entry name" value="Thiamin_PyroP_enz_TPP-bd_dom"/>
</dbReference>
<protein>
    <submittedName>
        <fullName evidence="13">DEKNAAC100355</fullName>
    </submittedName>
</protein>
<keyword evidence="7" id="KW-0456">Lyase</keyword>
<dbReference type="GO" id="GO:0005634">
    <property type="term" value="C:nucleus"/>
    <property type="evidence" value="ECO:0007669"/>
    <property type="project" value="TreeGrafter"/>
</dbReference>
<dbReference type="PANTHER" id="PTHR43452:SF3">
    <property type="entry name" value="TRANSAMINATED AMINO ACID DECARBOXYLASE"/>
    <property type="match status" value="1"/>
</dbReference>
<dbReference type="Gene3D" id="3.40.50.1220">
    <property type="entry name" value="TPP-binding domain"/>
    <property type="match status" value="1"/>
</dbReference>
<organism evidence="13 14">
    <name type="scientific">Brettanomyces naardenensis</name>
    <name type="common">Yeast</name>
    <dbReference type="NCBI Taxonomy" id="13370"/>
    <lineage>
        <taxon>Eukaryota</taxon>
        <taxon>Fungi</taxon>
        <taxon>Dikarya</taxon>
        <taxon>Ascomycota</taxon>
        <taxon>Saccharomycotina</taxon>
        <taxon>Pichiomycetes</taxon>
        <taxon>Pichiales</taxon>
        <taxon>Pichiaceae</taxon>
        <taxon>Brettanomyces</taxon>
    </lineage>
</organism>
<dbReference type="CDD" id="cd07038">
    <property type="entry name" value="TPP_PYR_PDC_IPDC_like"/>
    <property type="match status" value="1"/>
</dbReference>
<dbReference type="Pfam" id="PF02776">
    <property type="entry name" value="TPP_enzyme_N"/>
    <property type="match status" value="1"/>
</dbReference>
<evidence type="ECO:0000256" key="2">
    <source>
        <dbReference type="ARBA" id="ARBA00007812"/>
    </source>
</evidence>
<dbReference type="FunCoup" id="A0A448YEL3">
    <property type="interactions" value="62"/>
</dbReference>
<feature type="domain" description="Thiamine pyrophosphate enzyme N-terminal TPP-binding" evidence="12">
    <location>
        <begin position="16"/>
        <end position="131"/>
    </location>
</feature>
<feature type="domain" description="Thiamine pyrophosphate enzyme central" evidence="10">
    <location>
        <begin position="234"/>
        <end position="353"/>
    </location>
</feature>
<dbReference type="InterPro" id="IPR047213">
    <property type="entry name" value="TPP_PYR_PDC_IPDC-like"/>
</dbReference>
<dbReference type="InterPro" id="IPR029061">
    <property type="entry name" value="THDP-binding"/>
</dbReference>
<dbReference type="GO" id="GO:0000949">
    <property type="term" value="P:aromatic amino acid family catabolic process to alcohol via Ehrlich pathway"/>
    <property type="evidence" value="ECO:0007669"/>
    <property type="project" value="TreeGrafter"/>
</dbReference>
<dbReference type="Gene3D" id="3.40.50.970">
    <property type="match status" value="2"/>
</dbReference>
<dbReference type="Pfam" id="PF02775">
    <property type="entry name" value="TPP_enzyme_C"/>
    <property type="match status" value="1"/>
</dbReference>
<evidence type="ECO:0000259" key="10">
    <source>
        <dbReference type="Pfam" id="PF00205"/>
    </source>
</evidence>
<dbReference type="CDD" id="cd02005">
    <property type="entry name" value="TPP_PDC_IPDC"/>
    <property type="match status" value="1"/>
</dbReference>
<evidence type="ECO:0000256" key="8">
    <source>
        <dbReference type="PIRSR" id="PIRSR036565-2"/>
    </source>
</evidence>
<dbReference type="EMBL" id="CAACVR010000001">
    <property type="protein sequence ID" value="VEU19340.1"/>
    <property type="molecule type" value="Genomic_DNA"/>
</dbReference>
<dbReference type="GO" id="GO:0000287">
    <property type="term" value="F:magnesium ion binding"/>
    <property type="evidence" value="ECO:0007669"/>
    <property type="project" value="InterPro"/>
</dbReference>
<evidence type="ECO:0000256" key="5">
    <source>
        <dbReference type="ARBA" id="ARBA00022842"/>
    </source>
</evidence>
<feature type="binding site" evidence="8">
    <location>
        <position position="506"/>
    </location>
    <ligand>
        <name>Mg(2+)</name>
        <dbReference type="ChEBI" id="CHEBI:18420"/>
    </ligand>
</feature>
<keyword evidence="5 8" id="KW-0460">Magnesium</keyword>
<evidence type="ECO:0000256" key="9">
    <source>
        <dbReference type="RuleBase" id="RU362132"/>
    </source>
</evidence>
<reference evidence="13 14" key="1">
    <citation type="submission" date="2018-12" db="EMBL/GenBank/DDBJ databases">
        <authorList>
            <person name="Tiukova I."/>
            <person name="Dainat J."/>
        </authorList>
    </citation>
    <scope>NUCLEOTIDE SEQUENCE [LARGE SCALE GENOMIC DNA]</scope>
</reference>
<dbReference type="SUPFAM" id="SSF52467">
    <property type="entry name" value="DHS-like NAD/FAD-binding domain"/>
    <property type="match status" value="1"/>
</dbReference>
<dbReference type="InterPro" id="IPR029035">
    <property type="entry name" value="DHS-like_NAD/FAD-binding_dom"/>
</dbReference>
<comment type="similarity">
    <text evidence="2 9">Belongs to the TPP enzyme family.</text>
</comment>
<evidence type="ECO:0000256" key="7">
    <source>
        <dbReference type="ARBA" id="ARBA00023239"/>
    </source>
</evidence>
<feature type="domain" description="Thiamine pyrophosphate enzyme TPP-binding" evidence="11">
    <location>
        <begin position="438"/>
        <end position="559"/>
    </location>
</feature>
<evidence type="ECO:0000256" key="1">
    <source>
        <dbReference type="ARBA" id="ARBA00001964"/>
    </source>
</evidence>
<evidence type="ECO:0000256" key="6">
    <source>
        <dbReference type="ARBA" id="ARBA00023052"/>
    </source>
</evidence>
<evidence type="ECO:0000259" key="11">
    <source>
        <dbReference type="Pfam" id="PF02775"/>
    </source>
</evidence>
<evidence type="ECO:0000313" key="14">
    <source>
        <dbReference type="Proteomes" id="UP000290900"/>
    </source>
</evidence>
<dbReference type="GO" id="GO:0004737">
    <property type="term" value="F:pyruvate decarboxylase activity"/>
    <property type="evidence" value="ECO:0007669"/>
    <property type="project" value="TreeGrafter"/>
</dbReference>
<feature type="binding site" evidence="8">
    <location>
        <position position="477"/>
    </location>
    <ligand>
        <name>Mg(2+)</name>
        <dbReference type="ChEBI" id="CHEBI:18420"/>
    </ligand>
</feature>
<dbReference type="Proteomes" id="UP000290900">
    <property type="component" value="Unassembled WGS sequence"/>
</dbReference>
<accession>A0A448YEL3</accession>